<sequence>MLVANGNDWHFGPDVTICQTHQTVKRNLGSGEYSDDIYGSKIITSEGGTSIKINNPKEPNIEMSLVNILKLHKQQCDYFAVIVPGEYSPIPQTLTDILVYLGEEPHSHIRGWSPIVFIDGHWEHCENGLRFTLERKYGGGWFTRITATKEHDRIKPNNGCQFLTTSSDIRTLFSTTVAPVSFEDVKRLYDM</sequence>
<gene>
    <name evidence="1" type="ORF">N1M2_127</name>
</gene>
<organism evidence="1 2">
    <name type="scientific">Klebsiella phage N1M2</name>
    <dbReference type="NCBI Taxonomy" id="2664939"/>
    <lineage>
        <taxon>Viruses</taxon>
        <taxon>Duplodnaviria</taxon>
        <taxon>Heunggongvirae</taxon>
        <taxon>Uroviricota</taxon>
        <taxon>Caudoviricetes</taxon>
        <taxon>Chimalliviridae</taxon>
        <taxon>Nimduovirus</taxon>
        <taxon>Nimduovirus N1M2</taxon>
    </lineage>
</organism>
<name>A0A6B7ZES8_9CAUD</name>
<dbReference type="EMBL" id="MN642089">
    <property type="protein sequence ID" value="QGH71990.1"/>
    <property type="molecule type" value="Genomic_DNA"/>
</dbReference>
<protein>
    <submittedName>
        <fullName evidence="1">Uncharacterized protein</fullName>
    </submittedName>
</protein>
<dbReference type="Proteomes" id="UP000464669">
    <property type="component" value="Segment"/>
</dbReference>
<reference evidence="1 2" key="1">
    <citation type="submission" date="2019-11" db="EMBL/GenBank/DDBJ databases">
        <authorList>
            <person name="Lewis R."/>
            <person name="Clooney A.G."/>
            <person name="Stockdale S.R."/>
            <person name="Buttimer C."/>
            <person name="Draper L.A."/>
            <person name="Ross R.P."/>
            <person name="Hill C."/>
        </authorList>
    </citation>
    <scope>NUCLEOTIDE SEQUENCE [LARGE SCALE GENOMIC DNA]</scope>
</reference>
<accession>A0A6B7ZES8</accession>
<evidence type="ECO:0000313" key="1">
    <source>
        <dbReference type="EMBL" id="QGH71990.1"/>
    </source>
</evidence>
<keyword evidence="2" id="KW-1185">Reference proteome</keyword>
<proteinExistence type="predicted"/>
<evidence type="ECO:0000313" key="2">
    <source>
        <dbReference type="Proteomes" id="UP000464669"/>
    </source>
</evidence>